<dbReference type="PANTHER" id="PTHR43566">
    <property type="entry name" value="CONSERVED PROTEIN"/>
    <property type="match status" value="1"/>
</dbReference>
<name>A0A6J6WX35_9ZZZZ</name>
<dbReference type="InterPro" id="IPR041682">
    <property type="entry name" value="AAA_14"/>
</dbReference>
<organism evidence="3">
    <name type="scientific">freshwater metagenome</name>
    <dbReference type="NCBI Taxonomy" id="449393"/>
    <lineage>
        <taxon>unclassified sequences</taxon>
        <taxon>metagenomes</taxon>
        <taxon>ecological metagenomes</taxon>
    </lineage>
</organism>
<accession>A0A6J6WX35</accession>
<dbReference type="Pfam" id="PF13173">
    <property type="entry name" value="AAA_14"/>
    <property type="match status" value="1"/>
</dbReference>
<dbReference type="AlphaFoldDB" id="A0A6J6WX35"/>
<proteinExistence type="predicted"/>
<dbReference type="EMBL" id="CAFAAI010000006">
    <property type="protein sequence ID" value="CAB4786587.1"/>
    <property type="molecule type" value="Genomic_DNA"/>
</dbReference>
<feature type="domain" description="DUF4143" evidence="2">
    <location>
        <begin position="207"/>
        <end position="375"/>
    </location>
</feature>
<gene>
    <name evidence="3" type="ORF">UFOPK2992_00104</name>
</gene>
<dbReference type="Pfam" id="PF13635">
    <property type="entry name" value="DUF4143"/>
    <property type="match status" value="1"/>
</dbReference>
<evidence type="ECO:0000259" key="1">
    <source>
        <dbReference type="Pfam" id="PF13173"/>
    </source>
</evidence>
<protein>
    <submittedName>
        <fullName evidence="3">Unannotated protein</fullName>
    </submittedName>
</protein>
<feature type="domain" description="AAA" evidence="1">
    <location>
        <begin position="28"/>
        <end position="135"/>
    </location>
</feature>
<sequence>MVGAISFTDDYRRRIVDDELDELLPQLPALLLDGPKGVGKTSTARQRCASERRLDHEATRTVVAADPTIIAGDARPLLLDEWHLVRPVWDTVRRLVDSDPTGGQFLLTGSLPDRQTHSGAGRITTIRMRPLTLPERGVEVPTVSLSALMAGDRLIGGRTTVSLTDYTEEMLAGGLPGMRHLTGRARTAALDSYIRRIVDHDLPEAGHAVRHPATVLAWLHAYAAAVGTTASWEKIRNAAVTATDASPAKTTTLPYIELLTSLHILDPVPGWTPSLNHLRDLTESPKHYLADPALSARLVKRNATQLLRGDMPETVIARDGGFLGGLFESLAALSVRVFAQHCEAEVHHLRVESGRHEVDFIVEAESGIVAIEAKLHGAISDKDVKHLLWLRDKLGARCVDTVVVHTGPEAYRRPDGVAVVPLALLGP</sequence>
<dbReference type="InterPro" id="IPR027417">
    <property type="entry name" value="P-loop_NTPase"/>
</dbReference>
<dbReference type="InterPro" id="IPR025420">
    <property type="entry name" value="DUF4143"/>
</dbReference>
<dbReference type="PANTHER" id="PTHR43566:SF2">
    <property type="entry name" value="DUF4143 DOMAIN-CONTAINING PROTEIN"/>
    <property type="match status" value="1"/>
</dbReference>
<dbReference type="SUPFAM" id="SSF52540">
    <property type="entry name" value="P-loop containing nucleoside triphosphate hydrolases"/>
    <property type="match status" value="1"/>
</dbReference>
<evidence type="ECO:0000259" key="2">
    <source>
        <dbReference type="Pfam" id="PF13635"/>
    </source>
</evidence>
<reference evidence="3" key="1">
    <citation type="submission" date="2020-05" db="EMBL/GenBank/DDBJ databases">
        <authorList>
            <person name="Chiriac C."/>
            <person name="Salcher M."/>
            <person name="Ghai R."/>
            <person name="Kavagutti S V."/>
        </authorList>
    </citation>
    <scope>NUCLEOTIDE SEQUENCE</scope>
</reference>
<evidence type="ECO:0000313" key="3">
    <source>
        <dbReference type="EMBL" id="CAB4786587.1"/>
    </source>
</evidence>